<evidence type="ECO:0000313" key="1">
    <source>
        <dbReference type="EMBL" id="MDC0668002.1"/>
    </source>
</evidence>
<evidence type="ECO:0000313" key="2">
    <source>
        <dbReference type="Proteomes" id="UP001217838"/>
    </source>
</evidence>
<dbReference type="Proteomes" id="UP001217838">
    <property type="component" value="Unassembled WGS sequence"/>
</dbReference>
<proteinExistence type="predicted"/>
<name>A0ABT5B4G8_9BACT</name>
<reference evidence="1 2" key="1">
    <citation type="submission" date="2022-11" db="EMBL/GenBank/DDBJ databases">
        <title>Minimal conservation of predation-associated metabolite biosynthetic gene clusters underscores biosynthetic potential of Myxococcota including descriptions for ten novel species: Archangium lansinium sp. nov., Myxococcus landrumus sp. nov., Nannocystis bai.</title>
        <authorList>
            <person name="Ahearne A."/>
            <person name="Stevens C."/>
            <person name="Dowd S."/>
        </authorList>
    </citation>
    <scope>NUCLEOTIDE SEQUENCE [LARGE SCALE GENOMIC DNA]</scope>
    <source>
        <strain evidence="1 2">NCELM</strain>
    </source>
</reference>
<gene>
    <name evidence="1" type="ORF">POL58_09655</name>
</gene>
<dbReference type="EMBL" id="JAQNDN010000003">
    <property type="protein sequence ID" value="MDC0668002.1"/>
    <property type="molecule type" value="Genomic_DNA"/>
</dbReference>
<sequence length="175" mass="19028">MLASTSTGSAEMVLRSLRAMGSDYQRIKISEVSDALVVLEVTEYHPDMAAIDWILTGKGHKGDRAAPLTVRAIPASMASRARTFAAQLLTEYGDSDLKAAARRHSDEDEDGHQADTFIADVAVRALEPLQRANGDGWLYRATLAIGLADPSWTRGFAVGDEYVARACPNGEWYLD</sequence>
<protein>
    <submittedName>
        <fullName evidence="1">Uncharacterized protein</fullName>
    </submittedName>
</protein>
<keyword evidence="2" id="KW-1185">Reference proteome</keyword>
<organism evidence="1 2">
    <name type="scientific">Nannocystis radixulma</name>
    <dbReference type="NCBI Taxonomy" id="2995305"/>
    <lineage>
        <taxon>Bacteria</taxon>
        <taxon>Pseudomonadati</taxon>
        <taxon>Myxococcota</taxon>
        <taxon>Polyangia</taxon>
        <taxon>Nannocystales</taxon>
        <taxon>Nannocystaceae</taxon>
        <taxon>Nannocystis</taxon>
    </lineage>
</organism>
<accession>A0ABT5B4G8</accession>
<comment type="caution">
    <text evidence="1">The sequence shown here is derived from an EMBL/GenBank/DDBJ whole genome shotgun (WGS) entry which is preliminary data.</text>
</comment>
<dbReference type="RefSeq" id="WP_271996672.1">
    <property type="nucleotide sequence ID" value="NZ_JAQNDN010000003.1"/>
</dbReference>